<reference evidence="3 4" key="1">
    <citation type="submission" date="2020-08" db="EMBL/GenBank/DDBJ databases">
        <authorList>
            <person name="Hejnol A."/>
        </authorList>
    </citation>
    <scope>NUCLEOTIDE SEQUENCE [LARGE SCALE GENOMIC DNA]</scope>
</reference>
<dbReference type="EMBL" id="CAJFCJ010000019">
    <property type="protein sequence ID" value="CAD5123205.1"/>
    <property type="molecule type" value="Genomic_DNA"/>
</dbReference>
<dbReference type="PANTHER" id="PTHR13318">
    <property type="entry name" value="PARTNER OF PAIRED, ISOFORM B-RELATED"/>
    <property type="match status" value="1"/>
</dbReference>
<dbReference type="OrthoDB" id="2153609at2759"/>
<dbReference type="CDD" id="cd22117">
    <property type="entry name" value="F-box_FBXL4"/>
    <property type="match status" value="1"/>
</dbReference>
<comment type="caution">
    <text evidence="3">The sequence shown here is derived from an EMBL/GenBank/DDBJ whole genome shotgun (WGS) entry which is preliminary data.</text>
</comment>
<dbReference type="InterPro" id="IPR036047">
    <property type="entry name" value="F-box-like_dom_sf"/>
</dbReference>
<dbReference type="Gene3D" id="1.20.1280.50">
    <property type="match status" value="1"/>
</dbReference>
<dbReference type="InterPro" id="IPR032675">
    <property type="entry name" value="LRR_dom_sf"/>
</dbReference>
<keyword evidence="4" id="KW-1185">Reference proteome</keyword>
<dbReference type="GO" id="GO:0031146">
    <property type="term" value="P:SCF-dependent proteasomal ubiquitin-dependent protein catabolic process"/>
    <property type="evidence" value="ECO:0007669"/>
    <property type="project" value="TreeGrafter"/>
</dbReference>
<dbReference type="SMART" id="SM00256">
    <property type="entry name" value="FBOX"/>
    <property type="match status" value="1"/>
</dbReference>
<dbReference type="PROSITE" id="PS50181">
    <property type="entry name" value="FBOX"/>
    <property type="match status" value="1"/>
</dbReference>
<dbReference type="Pfam" id="PF12937">
    <property type="entry name" value="F-box-like"/>
    <property type="match status" value="1"/>
</dbReference>
<dbReference type="GO" id="GO:0019005">
    <property type="term" value="C:SCF ubiquitin ligase complex"/>
    <property type="evidence" value="ECO:0007669"/>
    <property type="project" value="TreeGrafter"/>
</dbReference>
<evidence type="ECO:0000256" key="1">
    <source>
        <dbReference type="ARBA" id="ARBA00022786"/>
    </source>
</evidence>
<feature type="domain" description="F-box" evidence="2">
    <location>
        <begin position="60"/>
        <end position="106"/>
    </location>
</feature>
<gene>
    <name evidence="3" type="ORF">DGYR_LOCUS10906</name>
</gene>
<sequence length="403" mass="46319">MNHSELHYYNEIDCVQMLGIPLSFEEDEGSSVDREDDDVSALSKKYENINLFGNSETQKENFFESLPEEVIQLILLYLDTASLCNLASTCRLLHQHCYDRLLYKELDLQPYWPNIKDSSLESLTSRCRKLERINLSWCGGHNFISFNAFNKFLLNLEKNLIVLRLSGCEFLNDNCFDAICSNCPKLEELNIASCINTNEFSPLVRLNKLKKLNLYRTNIDYFSLYQFIMKCSSLEHLNIGSCSTLRNCGDIVVKLSNNCRNLKGLDIWRAKDITSLSINSLAECKQLEELDIGWCKVESNCGCLRKLAENCRKMKKLFLTATRTVSDLDLQTIAKYCPQLEQFDILGTTEVTLGGIKLILDKCENLQLLDISFCEEINGKIYLDLVKQYPHVNIKKSFQSDDL</sequence>
<dbReference type="SUPFAM" id="SSF52047">
    <property type="entry name" value="RNI-like"/>
    <property type="match status" value="1"/>
</dbReference>
<dbReference type="SMART" id="SM00367">
    <property type="entry name" value="LRR_CC"/>
    <property type="match status" value="7"/>
</dbReference>
<evidence type="ECO:0000259" key="2">
    <source>
        <dbReference type="PROSITE" id="PS50181"/>
    </source>
</evidence>
<accession>A0A7I8W6A4</accession>
<protein>
    <submittedName>
        <fullName evidence="3">DgyrCDS11568</fullName>
    </submittedName>
</protein>
<dbReference type="InterPro" id="IPR001810">
    <property type="entry name" value="F-box_dom"/>
</dbReference>
<dbReference type="Gene3D" id="3.80.10.10">
    <property type="entry name" value="Ribonuclease Inhibitor"/>
    <property type="match status" value="1"/>
</dbReference>
<evidence type="ECO:0000313" key="4">
    <source>
        <dbReference type="Proteomes" id="UP000549394"/>
    </source>
</evidence>
<dbReference type="PANTHER" id="PTHR13318:SF152">
    <property type="entry name" value="F-BOX_LRR-REPEAT PROTEIN 4"/>
    <property type="match status" value="1"/>
</dbReference>
<dbReference type="InterPro" id="IPR006553">
    <property type="entry name" value="Leu-rich_rpt_Cys-con_subtyp"/>
</dbReference>
<evidence type="ECO:0000313" key="3">
    <source>
        <dbReference type="EMBL" id="CAD5123205.1"/>
    </source>
</evidence>
<proteinExistence type="predicted"/>
<name>A0A7I8W6A4_9ANNE</name>
<dbReference type="Proteomes" id="UP000549394">
    <property type="component" value="Unassembled WGS sequence"/>
</dbReference>
<keyword evidence="1" id="KW-0833">Ubl conjugation pathway</keyword>
<dbReference type="SUPFAM" id="SSF81383">
    <property type="entry name" value="F-box domain"/>
    <property type="match status" value="1"/>
</dbReference>
<organism evidence="3 4">
    <name type="scientific">Dimorphilus gyrociliatus</name>
    <dbReference type="NCBI Taxonomy" id="2664684"/>
    <lineage>
        <taxon>Eukaryota</taxon>
        <taxon>Metazoa</taxon>
        <taxon>Spiralia</taxon>
        <taxon>Lophotrochozoa</taxon>
        <taxon>Annelida</taxon>
        <taxon>Polychaeta</taxon>
        <taxon>Polychaeta incertae sedis</taxon>
        <taxon>Dinophilidae</taxon>
        <taxon>Dimorphilus</taxon>
    </lineage>
</organism>
<dbReference type="AlphaFoldDB" id="A0A7I8W6A4"/>